<sequence length="140" mass="15872">MLARTKETPPVLTPSTDRSVHVFLEDRFDASIGTWQDGKILDKKKLLECLPEQKETPPVLSIRQKNHLLNNSNGCIISKKKEIEYDRKRSILLLKSITITFFRPPPALAAPSTDRSVGRSDRFDASIGTWQDGKILDNKK</sequence>
<keyword evidence="2" id="KW-1185">Reference proteome</keyword>
<reference evidence="1 2" key="1">
    <citation type="submission" date="2021-06" db="EMBL/GenBank/DDBJ databases">
        <title>Caerostris extrusa draft genome.</title>
        <authorList>
            <person name="Kono N."/>
            <person name="Arakawa K."/>
        </authorList>
    </citation>
    <scope>NUCLEOTIDE SEQUENCE [LARGE SCALE GENOMIC DNA]</scope>
</reference>
<evidence type="ECO:0000313" key="1">
    <source>
        <dbReference type="EMBL" id="GIX88618.1"/>
    </source>
</evidence>
<protein>
    <submittedName>
        <fullName evidence="1">Uncharacterized protein</fullName>
    </submittedName>
</protein>
<dbReference type="Proteomes" id="UP001054945">
    <property type="component" value="Unassembled WGS sequence"/>
</dbReference>
<accession>A0AAV4NV70</accession>
<dbReference type="AlphaFoldDB" id="A0AAV4NV70"/>
<name>A0AAV4NV70_CAEEX</name>
<organism evidence="1 2">
    <name type="scientific">Caerostris extrusa</name>
    <name type="common">Bark spider</name>
    <name type="synonym">Caerostris bankana</name>
    <dbReference type="NCBI Taxonomy" id="172846"/>
    <lineage>
        <taxon>Eukaryota</taxon>
        <taxon>Metazoa</taxon>
        <taxon>Ecdysozoa</taxon>
        <taxon>Arthropoda</taxon>
        <taxon>Chelicerata</taxon>
        <taxon>Arachnida</taxon>
        <taxon>Araneae</taxon>
        <taxon>Araneomorphae</taxon>
        <taxon>Entelegynae</taxon>
        <taxon>Araneoidea</taxon>
        <taxon>Araneidae</taxon>
        <taxon>Caerostris</taxon>
    </lineage>
</organism>
<proteinExistence type="predicted"/>
<evidence type="ECO:0000313" key="2">
    <source>
        <dbReference type="Proteomes" id="UP001054945"/>
    </source>
</evidence>
<comment type="caution">
    <text evidence="1">The sequence shown here is derived from an EMBL/GenBank/DDBJ whole genome shotgun (WGS) entry which is preliminary data.</text>
</comment>
<dbReference type="EMBL" id="BPLR01003786">
    <property type="protein sequence ID" value="GIX88618.1"/>
    <property type="molecule type" value="Genomic_DNA"/>
</dbReference>
<gene>
    <name evidence="1" type="ORF">CEXT_197641</name>
</gene>